<name>A0ABW5IKK9_9BACT</name>
<gene>
    <name evidence="3" type="ORF">ACFSRY_09965</name>
</gene>
<keyword evidence="1" id="KW-0175">Coiled coil</keyword>
<keyword evidence="2" id="KW-0812">Transmembrane</keyword>
<keyword evidence="4" id="KW-1185">Reference proteome</keyword>
<dbReference type="RefSeq" id="WP_377506279.1">
    <property type="nucleotide sequence ID" value="NZ_JBHULU010000013.1"/>
</dbReference>
<keyword evidence="2" id="KW-1133">Transmembrane helix</keyword>
<dbReference type="EMBL" id="JBHULU010000013">
    <property type="protein sequence ID" value="MFD2514192.1"/>
    <property type="molecule type" value="Genomic_DNA"/>
</dbReference>
<reference evidence="4" key="1">
    <citation type="journal article" date="2019" name="Int. J. Syst. Evol. Microbiol.">
        <title>The Global Catalogue of Microorganisms (GCM) 10K type strain sequencing project: providing services to taxonomists for standard genome sequencing and annotation.</title>
        <authorList>
            <consortium name="The Broad Institute Genomics Platform"/>
            <consortium name="The Broad Institute Genome Sequencing Center for Infectious Disease"/>
            <person name="Wu L."/>
            <person name="Ma J."/>
        </authorList>
    </citation>
    <scope>NUCLEOTIDE SEQUENCE [LARGE SCALE GENOMIC DNA]</scope>
    <source>
        <strain evidence="4">KCTC 42498</strain>
    </source>
</reference>
<feature type="transmembrane region" description="Helical" evidence="2">
    <location>
        <begin position="59"/>
        <end position="79"/>
    </location>
</feature>
<feature type="transmembrane region" description="Helical" evidence="2">
    <location>
        <begin position="34"/>
        <end position="53"/>
    </location>
</feature>
<dbReference type="Pfam" id="PF14362">
    <property type="entry name" value="DUF4407"/>
    <property type="match status" value="1"/>
</dbReference>
<feature type="transmembrane region" description="Helical" evidence="2">
    <location>
        <begin position="276"/>
        <end position="297"/>
    </location>
</feature>
<organism evidence="3 4">
    <name type="scientific">Pontibacter locisalis</name>
    <dbReference type="NCBI Taxonomy" id="1719035"/>
    <lineage>
        <taxon>Bacteria</taxon>
        <taxon>Pseudomonadati</taxon>
        <taxon>Bacteroidota</taxon>
        <taxon>Cytophagia</taxon>
        <taxon>Cytophagales</taxon>
        <taxon>Hymenobacteraceae</taxon>
        <taxon>Pontibacter</taxon>
    </lineage>
</organism>
<feature type="coiled-coil region" evidence="1">
    <location>
        <begin position="222"/>
        <end position="249"/>
    </location>
</feature>
<proteinExistence type="predicted"/>
<dbReference type="Proteomes" id="UP001597544">
    <property type="component" value="Unassembled WGS sequence"/>
</dbReference>
<evidence type="ECO:0000313" key="4">
    <source>
        <dbReference type="Proteomes" id="UP001597544"/>
    </source>
</evidence>
<dbReference type="InterPro" id="IPR025519">
    <property type="entry name" value="DUF4407"/>
</dbReference>
<feature type="transmembrane region" description="Helical" evidence="2">
    <location>
        <begin position="91"/>
        <end position="111"/>
    </location>
</feature>
<evidence type="ECO:0000256" key="1">
    <source>
        <dbReference type="SAM" id="Coils"/>
    </source>
</evidence>
<comment type="caution">
    <text evidence="3">The sequence shown here is derived from an EMBL/GenBank/DDBJ whole genome shotgun (WGS) entry which is preliminary data.</text>
</comment>
<evidence type="ECO:0000313" key="3">
    <source>
        <dbReference type="EMBL" id="MFD2514192.1"/>
    </source>
</evidence>
<accession>A0ABW5IKK9</accession>
<keyword evidence="2" id="KW-0472">Membrane</keyword>
<sequence length="335" mass="37835">MRNLWMRFGCFLTGYNYGIVRNSSEVAAKAVKRYTSALLIVCIIWSFIGYSFTERYLEGGLWESIAGAVIAIIIIIQIERQIILSINPSRWLYFSRGLIATMMALIGAVIVDQIIFKQDIELEKVTFIENRVKTALPPKTAELRNQIAALDSAITTKEEERLALIADVAKNPNIKSVSSNIIPTVVSQTEVDSTGRTITKQRVQNAKSVTVSDIPNPKASMIEPVQKNIDDLRKQKDQKETALLNIRQQVEKDISDKVGFLDELEIMHSLITRSNVALGIWALWFFFLLGLELLVLISKMNEKENDYEKTVKHHMDLQVRKLEALARAANGKVVN</sequence>
<protein>
    <submittedName>
        <fullName evidence="3">DUF4407 domain-containing protein</fullName>
    </submittedName>
</protein>
<evidence type="ECO:0000256" key="2">
    <source>
        <dbReference type="SAM" id="Phobius"/>
    </source>
</evidence>